<dbReference type="OrthoDB" id="47375at2759"/>
<dbReference type="Proteomes" id="UP000266841">
    <property type="component" value="Unassembled WGS sequence"/>
</dbReference>
<accession>K0QYV9</accession>
<comment type="caution">
    <text evidence="2">The sequence shown here is derived from an EMBL/GenBank/DDBJ whole genome shotgun (WGS) entry which is preliminary data.</text>
</comment>
<dbReference type="EMBL" id="AGNL01049602">
    <property type="protein sequence ID" value="EJK44503.1"/>
    <property type="molecule type" value="Genomic_DNA"/>
</dbReference>
<gene>
    <name evidence="2" type="ORF">THAOC_36950</name>
</gene>
<feature type="region of interest" description="Disordered" evidence="1">
    <location>
        <begin position="23"/>
        <end position="75"/>
    </location>
</feature>
<sequence length="1192" mass="133266">MAVRSIGMISSVWTSTLLAQQARNAAKRRSPGRLRSPRGGETSRKKRSRSTTAANARNRRPKKPKPPPAPPPSLVSLLKKDASVRRYFQSLQENLDYDVDKWKHEAQRWREIANGQCSELPIAEPKSNGKHAYQRKRARGGENLETGDEDDEPPQDGRPSESIEAVKGQMEGDTIPITDETLFGEFGSDSENSDGDGTTEEIARQSAPTENEFIHNPRLVHTLTKLMEAKSSLDLLGVSLVEIEVKSSIARQEHPNCPARLDATENSFQGRPEDDAETEIETPEARIERSFHVQSDEKVASDILASLRTLIKASSCIVAEASDAEAENARQTYHPFCREGRIHTPTIYYARNLEDDHVINSTEKQHPASIGLKHVIDVLTIFDIYCGDHVSDDEWAEIFTGCNDHSADDAELAQILQRGFRNRCHISECMLSSLDKEIMKTWALDDRASNLCDSTLHFHPADVDCTDAINKYSPKSYNRLVNLEERIAHARIGAVLHFRRGEFQKASEIVVGYVMSTAPSIEAEDYPKLQPAMSMCVLEALLSPEYYLPASSDCVGSSTAGGWFEEAMAGLFGKEPVLLQSLAFAVMVSKNIWNERSHCSDARIRDVALIELAAYERIRRKVDGNWINALENTNGEEMSKVGERLLRTVTTLANSSPEGTAKTKPRAALIISCKVILLTISDGKNIADFINSIAAELSDNSRQLPARFLLSAYCVVHKSIATRKWETLKANSHGGRHTAAAYLVKESSSSPVLDELLGARFNRDDHLLIYQLIECFMLLGDGTNLKRLAKKMLSSIVQSQFSNGRRDEAECQTMKLILNAASLPTVRVINLERRPDRALNFFAGAIREELVVMKGPRMLQRRSIEPSRQPFSPHDQEEHGFFAFDGQCSREELESQLDKRLLGKGRLSDFVVTKWRPSELKAFDRNARDDFAEVHSSMTERACALSHISSWMGVESSLTLKDGGHRRHECKFCSARMHPTRHHYLIQPDDANWYEQNLLQMFEISGFASGPALLNENANMEPAPVCVILEDDAVLVDRFAERLSALLEELPRDFHFCSLGYSRPKTAPMVEFSSQLGLPTCIWYLTGYVLSLGGARHLLQGLPVKGPVDSWMALKICANWENKFGDRIGVGKEHVRTHKAPLPPRKDLVKILKFRAFAALTPLCAQKVDSSIESTTTRGGWRNKDTDITFSG</sequence>
<evidence type="ECO:0000313" key="2">
    <source>
        <dbReference type="EMBL" id="EJK44503.1"/>
    </source>
</evidence>
<evidence type="ECO:0000256" key="1">
    <source>
        <dbReference type="SAM" id="MobiDB-lite"/>
    </source>
</evidence>
<feature type="compositionally biased region" description="Basic residues" evidence="1">
    <location>
        <begin position="128"/>
        <end position="138"/>
    </location>
</feature>
<organism evidence="2 3">
    <name type="scientific">Thalassiosira oceanica</name>
    <name type="common">Marine diatom</name>
    <dbReference type="NCBI Taxonomy" id="159749"/>
    <lineage>
        <taxon>Eukaryota</taxon>
        <taxon>Sar</taxon>
        <taxon>Stramenopiles</taxon>
        <taxon>Ochrophyta</taxon>
        <taxon>Bacillariophyta</taxon>
        <taxon>Coscinodiscophyceae</taxon>
        <taxon>Thalassiosirophycidae</taxon>
        <taxon>Thalassiosirales</taxon>
        <taxon>Thalassiosiraceae</taxon>
        <taxon>Thalassiosira</taxon>
    </lineage>
</organism>
<protein>
    <submittedName>
        <fullName evidence="2">Uncharacterized protein</fullName>
    </submittedName>
</protein>
<feature type="compositionally biased region" description="Acidic residues" evidence="1">
    <location>
        <begin position="145"/>
        <end position="154"/>
    </location>
</feature>
<name>K0QYV9_THAOC</name>
<keyword evidence="3" id="KW-1185">Reference proteome</keyword>
<proteinExistence type="predicted"/>
<dbReference type="eggNOG" id="ENOG502QX76">
    <property type="taxonomic scope" value="Eukaryota"/>
</dbReference>
<reference evidence="2 3" key="1">
    <citation type="journal article" date="2012" name="Genome Biol.">
        <title>Genome and low-iron response of an oceanic diatom adapted to chronic iron limitation.</title>
        <authorList>
            <person name="Lommer M."/>
            <person name="Specht M."/>
            <person name="Roy A.S."/>
            <person name="Kraemer L."/>
            <person name="Andreson R."/>
            <person name="Gutowska M.A."/>
            <person name="Wolf J."/>
            <person name="Bergner S.V."/>
            <person name="Schilhabel M.B."/>
            <person name="Klostermeier U.C."/>
            <person name="Beiko R.G."/>
            <person name="Rosenstiel P."/>
            <person name="Hippler M."/>
            <person name="Laroche J."/>
        </authorList>
    </citation>
    <scope>NUCLEOTIDE SEQUENCE [LARGE SCALE GENOMIC DNA]</scope>
    <source>
        <strain evidence="2 3">CCMP1005</strain>
    </source>
</reference>
<dbReference type="AlphaFoldDB" id="K0QYV9"/>
<feature type="region of interest" description="Disordered" evidence="1">
    <location>
        <begin position="120"/>
        <end position="207"/>
    </location>
</feature>
<evidence type="ECO:0000313" key="3">
    <source>
        <dbReference type="Proteomes" id="UP000266841"/>
    </source>
</evidence>
<dbReference type="OMA" id="LPRDFHF"/>
<feature type="compositionally biased region" description="Basic residues" evidence="1">
    <location>
        <begin position="25"/>
        <end position="36"/>
    </location>
</feature>
<feature type="region of interest" description="Disordered" evidence="1">
    <location>
        <begin position="259"/>
        <end position="282"/>
    </location>
</feature>